<name>A0A0H3ZRJ1_VIBSP</name>
<protein>
    <recommendedName>
        <fullName evidence="2">Lipoprotein</fullName>
    </recommendedName>
</protein>
<evidence type="ECO:0008006" key="2">
    <source>
        <dbReference type="Google" id="ProtNLM"/>
    </source>
</evidence>
<dbReference type="EMBL" id="KP795476">
    <property type="protein sequence ID" value="AKN36211.1"/>
    <property type="molecule type" value="Genomic_DNA"/>
</dbReference>
<proteinExistence type="predicted"/>
<organism evidence="1">
    <name type="scientific">Vibrio splendidus</name>
    <dbReference type="NCBI Taxonomy" id="29497"/>
    <lineage>
        <taxon>Bacteria</taxon>
        <taxon>Pseudomonadati</taxon>
        <taxon>Pseudomonadota</taxon>
        <taxon>Gammaproteobacteria</taxon>
        <taxon>Vibrionales</taxon>
        <taxon>Vibrionaceae</taxon>
        <taxon>Vibrio</taxon>
    </lineage>
</organism>
<accession>A0A0H3ZRJ1</accession>
<sequence>MKTGKLMSIVGLTLLLSACGNDPISQIKNSGFCDGSDLSFEDTLSLKYDSEIKWSQFEAKDGLDVVEVNAKSKKGNTFRMQYSIQTAASGKIVPKPAYIEVNGKKSNLFGLLFLCM</sequence>
<evidence type="ECO:0000313" key="1">
    <source>
        <dbReference type="EMBL" id="AKN36211.1"/>
    </source>
</evidence>
<dbReference type="PROSITE" id="PS51257">
    <property type="entry name" value="PROKAR_LIPOPROTEIN"/>
    <property type="match status" value="1"/>
</dbReference>
<dbReference type="AlphaFoldDB" id="A0A0H3ZRJ1"/>
<reference evidence="1" key="1">
    <citation type="journal article" date="2015" name="MBio">
        <title>Eco-Evolutionary Dynamics of Episomes among Ecologically Cohesive Bacterial Populations.</title>
        <authorList>
            <person name="Xue H."/>
            <person name="Cordero O.X."/>
            <person name="Camas F.M."/>
            <person name="Trimble W."/>
            <person name="Meyer F."/>
            <person name="Guglielmini J."/>
            <person name="Rocha E.P."/>
            <person name="Polz M.F."/>
        </authorList>
    </citation>
    <scope>NUCLEOTIDE SEQUENCE</scope>
    <source>
        <strain evidence="1">FF_1</strain>
    </source>
</reference>